<dbReference type="OrthoDB" id="9810445at2"/>
<keyword evidence="4" id="KW-1185">Reference proteome</keyword>
<sequence length="148" mass="17235">MRYKKIWKTLLIIVIIILICIAGMSVSIYIMLQRDYDDFLDNDQASNVMVSYGGKEHTLVYDIMICDYDRVKEHLEKGEDLNRVVDSVEMSPLELAATLPKIEDVYKMSELLMKYGADVNFRDSHGANILFYILYDKYDCIEVSKEKL</sequence>
<organism evidence="3 4">
    <name type="scientific">Anaerostipes rhamnosivorans</name>
    <dbReference type="NCBI Taxonomy" id="1229621"/>
    <lineage>
        <taxon>Bacteria</taxon>
        <taxon>Bacillati</taxon>
        <taxon>Bacillota</taxon>
        <taxon>Clostridia</taxon>
        <taxon>Lachnospirales</taxon>
        <taxon>Lachnospiraceae</taxon>
        <taxon>Anaerostipes</taxon>
    </lineage>
</organism>
<dbReference type="InterPro" id="IPR036770">
    <property type="entry name" value="Ankyrin_rpt-contain_sf"/>
</dbReference>
<keyword evidence="2" id="KW-0812">Transmembrane</keyword>
<keyword evidence="1" id="KW-0040">ANK repeat</keyword>
<dbReference type="RefSeq" id="WP_137327459.1">
    <property type="nucleotide sequence ID" value="NZ_CP040058.1"/>
</dbReference>
<dbReference type="EMBL" id="CP040058">
    <property type="protein sequence ID" value="QCP33838.1"/>
    <property type="molecule type" value="Genomic_DNA"/>
</dbReference>
<name>A0A4P8I8L2_9FIRM</name>
<proteinExistence type="predicted"/>
<accession>A0A4P8I8L2</accession>
<dbReference type="Gene3D" id="1.25.40.20">
    <property type="entry name" value="Ankyrin repeat-containing domain"/>
    <property type="match status" value="1"/>
</dbReference>
<dbReference type="PROSITE" id="PS50088">
    <property type="entry name" value="ANK_REPEAT"/>
    <property type="match status" value="1"/>
</dbReference>
<dbReference type="SUPFAM" id="SSF48403">
    <property type="entry name" value="Ankyrin repeat"/>
    <property type="match status" value="1"/>
</dbReference>
<reference evidence="3 4" key="1">
    <citation type="submission" date="2019-05" db="EMBL/GenBank/DDBJ databases">
        <title>Complete genome sequencing of Anaerostipes rhamnosivorans.</title>
        <authorList>
            <person name="Bui T.P.N."/>
            <person name="de Vos W.M."/>
        </authorList>
    </citation>
    <scope>NUCLEOTIDE SEQUENCE [LARGE SCALE GENOMIC DNA]</scope>
    <source>
        <strain evidence="3 4">1y2</strain>
    </source>
</reference>
<dbReference type="Proteomes" id="UP000298653">
    <property type="component" value="Chromosome"/>
</dbReference>
<dbReference type="AlphaFoldDB" id="A0A4P8I8L2"/>
<evidence type="ECO:0000256" key="2">
    <source>
        <dbReference type="SAM" id="Phobius"/>
    </source>
</evidence>
<keyword evidence="2" id="KW-0472">Membrane</keyword>
<gene>
    <name evidence="3" type="ORF">AR1Y2_0384</name>
</gene>
<evidence type="ECO:0000256" key="1">
    <source>
        <dbReference type="PROSITE-ProRule" id="PRU00023"/>
    </source>
</evidence>
<feature type="transmembrane region" description="Helical" evidence="2">
    <location>
        <begin position="9"/>
        <end position="32"/>
    </location>
</feature>
<protein>
    <submittedName>
        <fullName evidence="3">Uncharacterized protein</fullName>
    </submittedName>
</protein>
<dbReference type="InterPro" id="IPR002110">
    <property type="entry name" value="Ankyrin_rpt"/>
</dbReference>
<evidence type="ECO:0000313" key="3">
    <source>
        <dbReference type="EMBL" id="QCP33838.1"/>
    </source>
</evidence>
<dbReference type="KEGG" id="arf:AR1Y2_0384"/>
<feature type="repeat" description="ANK" evidence="1">
    <location>
        <begin position="88"/>
        <end position="124"/>
    </location>
</feature>
<keyword evidence="2" id="KW-1133">Transmembrane helix</keyword>
<evidence type="ECO:0000313" key="4">
    <source>
        <dbReference type="Proteomes" id="UP000298653"/>
    </source>
</evidence>